<dbReference type="PROSITE" id="PS51198">
    <property type="entry name" value="UVRD_HELICASE_ATP_BIND"/>
    <property type="match status" value="1"/>
</dbReference>
<dbReference type="GO" id="GO:0005524">
    <property type="term" value="F:ATP binding"/>
    <property type="evidence" value="ECO:0007669"/>
    <property type="project" value="UniProtKB-UniRule"/>
</dbReference>
<comment type="caution">
    <text evidence="8">The sequence shown here is derived from an EMBL/GenBank/DDBJ whole genome shotgun (WGS) entry which is preliminary data.</text>
</comment>
<evidence type="ECO:0000256" key="1">
    <source>
        <dbReference type="ARBA" id="ARBA00022741"/>
    </source>
</evidence>
<keyword evidence="1 5" id="KW-0547">Nucleotide-binding</keyword>
<dbReference type="AlphaFoldDB" id="A0A9D1VTU6"/>
<keyword evidence="3 5" id="KW-0347">Helicase</keyword>
<protein>
    <submittedName>
        <fullName evidence="8">UvrD-helicase domain-containing protein</fullName>
    </submittedName>
</protein>
<dbReference type="Pfam" id="PF00580">
    <property type="entry name" value="UvrD-helicase"/>
    <property type="match status" value="1"/>
</dbReference>
<keyword evidence="2 5" id="KW-0378">Hydrolase</keyword>
<proteinExistence type="predicted"/>
<dbReference type="SUPFAM" id="SSF52540">
    <property type="entry name" value="P-loop containing nucleoside triphosphate hydrolases"/>
    <property type="match status" value="1"/>
</dbReference>
<dbReference type="CDD" id="cd17932">
    <property type="entry name" value="DEXQc_UvrD"/>
    <property type="match status" value="1"/>
</dbReference>
<reference evidence="8" key="2">
    <citation type="submission" date="2021-04" db="EMBL/GenBank/DDBJ databases">
        <authorList>
            <person name="Gilroy R."/>
        </authorList>
    </citation>
    <scope>NUCLEOTIDE SEQUENCE</scope>
    <source>
        <strain evidence="8">26628</strain>
    </source>
</reference>
<dbReference type="Gene3D" id="3.40.50.300">
    <property type="entry name" value="P-loop containing nucleotide triphosphate hydrolases"/>
    <property type="match status" value="3"/>
</dbReference>
<dbReference type="InterPro" id="IPR014016">
    <property type="entry name" value="UvrD-like_ATP-bd"/>
</dbReference>
<dbReference type="InterPro" id="IPR000212">
    <property type="entry name" value="DNA_helicase_UvrD/REP"/>
</dbReference>
<dbReference type="Proteomes" id="UP000824249">
    <property type="component" value="Unassembled WGS sequence"/>
</dbReference>
<feature type="domain" description="UvrD-like helicase ATP-binding" evidence="7">
    <location>
        <begin position="2"/>
        <end position="456"/>
    </location>
</feature>
<dbReference type="GO" id="GO:0003677">
    <property type="term" value="F:DNA binding"/>
    <property type="evidence" value="ECO:0007669"/>
    <property type="project" value="InterPro"/>
</dbReference>
<gene>
    <name evidence="8" type="ORF">H9737_02125</name>
</gene>
<name>A0A9D1VTU6_9FIRM</name>
<dbReference type="GO" id="GO:0043138">
    <property type="term" value="F:3'-5' DNA helicase activity"/>
    <property type="evidence" value="ECO:0007669"/>
    <property type="project" value="TreeGrafter"/>
</dbReference>
<evidence type="ECO:0000256" key="6">
    <source>
        <dbReference type="SAM" id="MobiDB-lite"/>
    </source>
</evidence>
<evidence type="ECO:0000256" key="2">
    <source>
        <dbReference type="ARBA" id="ARBA00022801"/>
    </source>
</evidence>
<feature type="binding site" evidence="5">
    <location>
        <begin position="23"/>
        <end position="30"/>
    </location>
    <ligand>
        <name>ATP</name>
        <dbReference type="ChEBI" id="CHEBI:30616"/>
    </ligand>
</feature>
<evidence type="ECO:0000256" key="3">
    <source>
        <dbReference type="ARBA" id="ARBA00022806"/>
    </source>
</evidence>
<evidence type="ECO:0000256" key="4">
    <source>
        <dbReference type="ARBA" id="ARBA00022840"/>
    </source>
</evidence>
<dbReference type="PANTHER" id="PTHR11070">
    <property type="entry name" value="UVRD / RECB / PCRA DNA HELICASE FAMILY MEMBER"/>
    <property type="match status" value="1"/>
</dbReference>
<dbReference type="GO" id="GO:0000725">
    <property type="term" value="P:recombinational repair"/>
    <property type="evidence" value="ECO:0007669"/>
    <property type="project" value="TreeGrafter"/>
</dbReference>
<dbReference type="PANTHER" id="PTHR11070:SF48">
    <property type="entry name" value="ATP-DEPENDENT HELICASE_NUCLEASE SUBUNIT A"/>
    <property type="match status" value="1"/>
</dbReference>
<dbReference type="InterPro" id="IPR027417">
    <property type="entry name" value="P-loop_NTPase"/>
</dbReference>
<dbReference type="GO" id="GO:0033202">
    <property type="term" value="C:DNA helicase complex"/>
    <property type="evidence" value="ECO:0007669"/>
    <property type="project" value="TreeGrafter"/>
</dbReference>
<feature type="region of interest" description="Disordered" evidence="6">
    <location>
        <begin position="505"/>
        <end position="534"/>
    </location>
</feature>
<sequence>MSRSPTPEQSAAIGAAGEVLVSASAGSGKTFVMIEKIISLILRGEADVSSVLAVTFTNLAAGEMKERLRAALVARINEERDAAARARLKAQLSEVATADISTLHSFCTNVIRRYFYRSDAAGNFRVADEAESSKIRLRAVDAVFDRLLENRDENFALLCRIFAVGRGFSRLRDVLLKSYDRTVVQAGFEAYLRALPSRYDEAHFDALAEELFAPVRGRAARLARECAALEEEAAPLIAQGILNERHRAFLRERAEYGAAVAAAPDLFAAAPAAARDLGRKPPNTALKRLGSAAALDLDGRMGALKEDVDAIRKALEGAGGREEALARFLASGRPAAALCALLLEFDAEYAALKTRAGVLDFSDLERKCLALLETPGVREEVAGRYTHVFVDEYQDINPVQERILSLVSGKNVFMVGDAKQSIYGFRGCSAQFFGKKFESLRPQGRALTLNGNFRSGTAVLDLVNAVFSQVMTEETGAVDYAATSVMRAGSPDAPRGGASIVFVPERAEEEKERPERGVYSVAANLGPAEDEEYA</sequence>
<reference evidence="8" key="1">
    <citation type="journal article" date="2021" name="PeerJ">
        <title>Extensive microbial diversity within the chicken gut microbiome revealed by metagenomics and culture.</title>
        <authorList>
            <person name="Gilroy R."/>
            <person name="Ravi A."/>
            <person name="Getino M."/>
            <person name="Pursley I."/>
            <person name="Horton D.L."/>
            <person name="Alikhan N.F."/>
            <person name="Baker D."/>
            <person name="Gharbi K."/>
            <person name="Hall N."/>
            <person name="Watson M."/>
            <person name="Adriaenssens E.M."/>
            <person name="Foster-Nyarko E."/>
            <person name="Jarju S."/>
            <person name="Secka A."/>
            <person name="Antonio M."/>
            <person name="Oren A."/>
            <person name="Chaudhuri R.R."/>
            <person name="La Ragione R."/>
            <person name="Hildebrand F."/>
            <person name="Pallen M.J."/>
        </authorList>
    </citation>
    <scope>NUCLEOTIDE SEQUENCE</scope>
    <source>
        <strain evidence="8">26628</strain>
    </source>
</reference>
<evidence type="ECO:0000259" key="7">
    <source>
        <dbReference type="PROSITE" id="PS51198"/>
    </source>
</evidence>
<organism evidence="8 9">
    <name type="scientific">Candidatus Borkfalkia faecigallinarum</name>
    <dbReference type="NCBI Taxonomy" id="2838509"/>
    <lineage>
        <taxon>Bacteria</taxon>
        <taxon>Bacillati</taxon>
        <taxon>Bacillota</taxon>
        <taxon>Clostridia</taxon>
        <taxon>Christensenellales</taxon>
        <taxon>Christensenellaceae</taxon>
        <taxon>Candidatus Borkfalkia</taxon>
    </lineage>
</organism>
<dbReference type="GO" id="GO:0005829">
    <property type="term" value="C:cytosol"/>
    <property type="evidence" value="ECO:0007669"/>
    <property type="project" value="TreeGrafter"/>
</dbReference>
<accession>A0A9D1VTU6</accession>
<feature type="non-terminal residue" evidence="8">
    <location>
        <position position="534"/>
    </location>
</feature>
<feature type="compositionally biased region" description="Basic and acidic residues" evidence="6">
    <location>
        <begin position="505"/>
        <end position="516"/>
    </location>
</feature>
<evidence type="ECO:0000313" key="8">
    <source>
        <dbReference type="EMBL" id="HIX46470.1"/>
    </source>
</evidence>
<dbReference type="GO" id="GO:0016787">
    <property type="term" value="F:hydrolase activity"/>
    <property type="evidence" value="ECO:0007669"/>
    <property type="project" value="UniProtKB-UniRule"/>
</dbReference>
<keyword evidence="4 5" id="KW-0067">ATP-binding</keyword>
<evidence type="ECO:0000256" key="5">
    <source>
        <dbReference type="PROSITE-ProRule" id="PRU00560"/>
    </source>
</evidence>
<evidence type="ECO:0000313" key="9">
    <source>
        <dbReference type="Proteomes" id="UP000824249"/>
    </source>
</evidence>
<dbReference type="EMBL" id="DXFD01000037">
    <property type="protein sequence ID" value="HIX46470.1"/>
    <property type="molecule type" value="Genomic_DNA"/>
</dbReference>